<proteinExistence type="predicted"/>
<name>A0ABN8I6N4_9NEOP</name>
<evidence type="ECO:0000313" key="3">
    <source>
        <dbReference type="Proteomes" id="UP000837857"/>
    </source>
</evidence>
<dbReference type="EMBL" id="OW152831">
    <property type="protein sequence ID" value="CAH2049604.1"/>
    <property type="molecule type" value="Genomic_DNA"/>
</dbReference>
<feature type="compositionally biased region" description="Basic and acidic residues" evidence="1">
    <location>
        <begin position="22"/>
        <end position="45"/>
    </location>
</feature>
<feature type="compositionally biased region" description="Polar residues" evidence="1">
    <location>
        <begin position="63"/>
        <end position="72"/>
    </location>
</feature>
<evidence type="ECO:0000256" key="1">
    <source>
        <dbReference type="SAM" id="MobiDB-lite"/>
    </source>
</evidence>
<sequence length="72" mass="8079">MLSRDAAWRAVTSFFETVIVKKEAAERDRERTDPSRRRGHRDEGTPRYGPPYIKGVPLPETGPQGSRATGPL</sequence>
<feature type="region of interest" description="Disordered" evidence="1">
    <location>
        <begin position="22"/>
        <end position="72"/>
    </location>
</feature>
<reference evidence="2" key="1">
    <citation type="submission" date="2022-03" db="EMBL/GenBank/DDBJ databases">
        <authorList>
            <person name="Martin H S."/>
        </authorList>
    </citation>
    <scope>NUCLEOTIDE SEQUENCE</scope>
</reference>
<protein>
    <submittedName>
        <fullName evidence="2">Uncharacterized protein</fullName>
    </submittedName>
</protein>
<gene>
    <name evidence="2" type="ORF">IPOD504_LOCUS6953</name>
</gene>
<keyword evidence="3" id="KW-1185">Reference proteome</keyword>
<accession>A0ABN8I6N4</accession>
<evidence type="ECO:0000313" key="2">
    <source>
        <dbReference type="EMBL" id="CAH2049604.1"/>
    </source>
</evidence>
<dbReference type="Proteomes" id="UP000837857">
    <property type="component" value="Chromosome 19"/>
</dbReference>
<feature type="non-terminal residue" evidence="2">
    <location>
        <position position="72"/>
    </location>
</feature>
<organism evidence="2 3">
    <name type="scientific">Iphiclides podalirius</name>
    <name type="common">scarce swallowtail</name>
    <dbReference type="NCBI Taxonomy" id="110791"/>
    <lineage>
        <taxon>Eukaryota</taxon>
        <taxon>Metazoa</taxon>
        <taxon>Ecdysozoa</taxon>
        <taxon>Arthropoda</taxon>
        <taxon>Hexapoda</taxon>
        <taxon>Insecta</taxon>
        <taxon>Pterygota</taxon>
        <taxon>Neoptera</taxon>
        <taxon>Endopterygota</taxon>
        <taxon>Lepidoptera</taxon>
        <taxon>Glossata</taxon>
        <taxon>Ditrysia</taxon>
        <taxon>Papilionoidea</taxon>
        <taxon>Papilionidae</taxon>
        <taxon>Papilioninae</taxon>
        <taxon>Iphiclides</taxon>
    </lineage>
</organism>